<dbReference type="Gene3D" id="2.10.25.10">
    <property type="entry name" value="Laminin"/>
    <property type="match status" value="3"/>
</dbReference>
<keyword evidence="8" id="KW-1185">Reference proteome</keyword>
<evidence type="ECO:0000259" key="6">
    <source>
        <dbReference type="PROSITE" id="PS50026"/>
    </source>
</evidence>
<evidence type="ECO:0000256" key="2">
    <source>
        <dbReference type="ARBA" id="ARBA00022737"/>
    </source>
</evidence>
<dbReference type="Pfam" id="PF25024">
    <property type="entry name" value="EGF_TEN"/>
    <property type="match status" value="1"/>
</dbReference>
<evidence type="ECO:0000256" key="5">
    <source>
        <dbReference type="PROSITE-ProRule" id="PRU00076"/>
    </source>
</evidence>
<dbReference type="AlphaFoldDB" id="A0A812JHW1"/>
<protein>
    <recommendedName>
        <fullName evidence="6">EGF-like domain-containing protein</fullName>
    </recommendedName>
</protein>
<keyword evidence="3 5" id="KW-1015">Disulfide bond</keyword>
<dbReference type="PANTHER" id="PTHR11219">
    <property type="entry name" value="TENEURIN AND N-ACETYLGLUCOSAMINE-1-PHOSPHODIESTER ALPHA-N-ACETYLGLUCOSAMINIDASE"/>
    <property type="match status" value="1"/>
</dbReference>
<gene>
    <name evidence="7" type="ORF">SPIL2461_LOCUS1889</name>
</gene>
<sequence length="103" mass="10907">AEASASLLQKPHAPQAAKCEANCSGHGKCEESGRCECHAGWTGSMCDMPLCPSNCHSRGMCLHGKCICQPGWHGAACHIQRCPNDCSSAGYCFQGKCKCNEGF</sequence>
<accession>A0A812JHW1</accession>
<comment type="caution">
    <text evidence="7">The sequence shown here is derived from an EMBL/GenBank/DDBJ whole genome shotgun (WGS) entry which is preliminary data.</text>
</comment>
<dbReference type="OrthoDB" id="418560at2759"/>
<evidence type="ECO:0000313" key="7">
    <source>
        <dbReference type="EMBL" id="CAE7203463.1"/>
    </source>
</evidence>
<name>A0A812JHW1_SYMPI</name>
<feature type="disulfide bond" evidence="5">
    <location>
        <begin position="37"/>
        <end position="46"/>
    </location>
</feature>
<dbReference type="Proteomes" id="UP000649617">
    <property type="component" value="Unassembled WGS sequence"/>
</dbReference>
<evidence type="ECO:0000256" key="1">
    <source>
        <dbReference type="ARBA" id="ARBA00022536"/>
    </source>
</evidence>
<keyword evidence="2" id="KW-0677">Repeat</keyword>
<dbReference type="PANTHER" id="PTHR11219:SF69">
    <property type="entry name" value="TENEURIN-A"/>
    <property type="match status" value="1"/>
</dbReference>
<dbReference type="PROSITE" id="PS50026">
    <property type="entry name" value="EGF_3"/>
    <property type="match status" value="1"/>
</dbReference>
<keyword evidence="4" id="KW-0325">Glycoprotein</keyword>
<dbReference type="EMBL" id="CAJNIZ010001940">
    <property type="protein sequence ID" value="CAE7203463.1"/>
    <property type="molecule type" value="Genomic_DNA"/>
</dbReference>
<evidence type="ECO:0000256" key="4">
    <source>
        <dbReference type="ARBA" id="ARBA00023180"/>
    </source>
</evidence>
<feature type="domain" description="EGF-like" evidence="6">
    <location>
        <begin position="15"/>
        <end position="47"/>
    </location>
</feature>
<dbReference type="InterPro" id="IPR051216">
    <property type="entry name" value="Teneurin"/>
</dbReference>
<reference evidence="7" key="1">
    <citation type="submission" date="2021-02" db="EMBL/GenBank/DDBJ databases">
        <authorList>
            <person name="Dougan E. K."/>
            <person name="Rhodes N."/>
            <person name="Thang M."/>
            <person name="Chan C."/>
        </authorList>
    </citation>
    <scope>NUCLEOTIDE SEQUENCE</scope>
</reference>
<comment type="caution">
    <text evidence="5">Lacks conserved residue(s) required for the propagation of feature annotation.</text>
</comment>
<organism evidence="7 8">
    <name type="scientific">Symbiodinium pilosum</name>
    <name type="common">Dinoflagellate</name>
    <dbReference type="NCBI Taxonomy" id="2952"/>
    <lineage>
        <taxon>Eukaryota</taxon>
        <taxon>Sar</taxon>
        <taxon>Alveolata</taxon>
        <taxon>Dinophyceae</taxon>
        <taxon>Suessiales</taxon>
        <taxon>Symbiodiniaceae</taxon>
        <taxon>Symbiodinium</taxon>
    </lineage>
</organism>
<evidence type="ECO:0000256" key="3">
    <source>
        <dbReference type="ARBA" id="ARBA00023157"/>
    </source>
</evidence>
<dbReference type="SUPFAM" id="SSF57196">
    <property type="entry name" value="EGF/Laminin"/>
    <property type="match status" value="1"/>
</dbReference>
<evidence type="ECO:0000313" key="8">
    <source>
        <dbReference type="Proteomes" id="UP000649617"/>
    </source>
</evidence>
<dbReference type="FunFam" id="2.10.25.10:FF:000001">
    <property type="entry name" value="Tenascin C"/>
    <property type="match status" value="1"/>
</dbReference>
<feature type="non-terminal residue" evidence="7">
    <location>
        <position position="103"/>
    </location>
</feature>
<dbReference type="SMART" id="SM00181">
    <property type="entry name" value="EGF"/>
    <property type="match status" value="2"/>
</dbReference>
<dbReference type="PROSITE" id="PS01186">
    <property type="entry name" value="EGF_2"/>
    <property type="match status" value="1"/>
</dbReference>
<feature type="disulfide bond" evidence="5">
    <location>
        <begin position="19"/>
        <end position="29"/>
    </location>
</feature>
<proteinExistence type="predicted"/>
<dbReference type="PROSITE" id="PS00022">
    <property type="entry name" value="EGF_1"/>
    <property type="match status" value="1"/>
</dbReference>
<keyword evidence="1 5" id="KW-0245">EGF-like domain</keyword>
<dbReference type="InterPro" id="IPR000742">
    <property type="entry name" value="EGF"/>
</dbReference>
<feature type="non-terminal residue" evidence="7">
    <location>
        <position position="1"/>
    </location>
</feature>